<dbReference type="OrthoDB" id="9808276at2"/>
<reference evidence="2 3" key="1">
    <citation type="submission" date="2019-02" db="EMBL/GenBank/DDBJ databases">
        <title>Deep-cultivation of Planctomycetes and their phenomic and genomic characterization uncovers novel biology.</title>
        <authorList>
            <person name="Wiegand S."/>
            <person name="Jogler M."/>
            <person name="Boedeker C."/>
            <person name="Pinto D."/>
            <person name="Vollmers J."/>
            <person name="Rivas-Marin E."/>
            <person name="Kohn T."/>
            <person name="Peeters S.H."/>
            <person name="Heuer A."/>
            <person name="Rast P."/>
            <person name="Oberbeckmann S."/>
            <person name="Bunk B."/>
            <person name="Jeske O."/>
            <person name="Meyerdierks A."/>
            <person name="Storesund J.E."/>
            <person name="Kallscheuer N."/>
            <person name="Luecker S."/>
            <person name="Lage O.M."/>
            <person name="Pohl T."/>
            <person name="Merkel B.J."/>
            <person name="Hornburger P."/>
            <person name="Mueller R.-W."/>
            <person name="Bruemmer F."/>
            <person name="Labrenz M."/>
            <person name="Spormann A.M."/>
            <person name="Op den Camp H."/>
            <person name="Overmann J."/>
            <person name="Amann R."/>
            <person name="Jetten M.S.M."/>
            <person name="Mascher T."/>
            <person name="Medema M.H."/>
            <person name="Devos D.P."/>
            <person name="Kaster A.-K."/>
            <person name="Ovreas L."/>
            <person name="Rohde M."/>
            <person name="Galperin M.Y."/>
            <person name="Jogler C."/>
        </authorList>
    </citation>
    <scope>NUCLEOTIDE SEQUENCE [LARGE SCALE GENOMIC DNA]</scope>
    <source>
        <strain evidence="2 3">Pan181</strain>
    </source>
</reference>
<feature type="domain" description="NAD-dependent epimerase/dehydratase" evidence="1">
    <location>
        <begin position="6"/>
        <end position="167"/>
    </location>
</feature>
<name>A0A518AJ10_9BACT</name>
<dbReference type="Pfam" id="PF01370">
    <property type="entry name" value="Epimerase"/>
    <property type="match status" value="1"/>
</dbReference>
<gene>
    <name evidence="2" type="ORF">Pan181_08940</name>
</gene>
<dbReference type="CDD" id="cd05266">
    <property type="entry name" value="SDR_a4"/>
    <property type="match status" value="1"/>
</dbReference>
<dbReference type="Gene3D" id="3.40.50.720">
    <property type="entry name" value="NAD(P)-binding Rossmann-like Domain"/>
    <property type="match status" value="1"/>
</dbReference>
<dbReference type="PANTHER" id="PTHR48079:SF6">
    <property type="entry name" value="NAD(P)-BINDING DOMAIN-CONTAINING PROTEIN-RELATED"/>
    <property type="match status" value="1"/>
</dbReference>
<dbReference type="Proteomes" id="UP000315750">
    <property type="component" value="Chromosome"/>
</dbReference>
<dbReference type="GO" id="GO:0004029">
    <property type="term" value="F:aldehyde dehydrogenase (NAD+) activity"/>
    <property type="evidence" value="ECO:0007669"/>
    <property type="project" value="TreeGrafter"/>
</dbReference>
<dbReference type="RefSeq" id="WP_145245652.1">
    <property type="nucleotide sequence ID" value="NZ_CP036278.1"/>
</dbReference>
<evidence type="ECO:0000313" key="3">
    <source>
        <dbReference type="Proteomes" id="UP000315750"/>
    </source>
</evidence>
<evidence type="ECO:0000259" key="1">
    <source>
        <dbReference type="Pfam" id="PF01370"/>
    </source>
</evidence>
<accession>A0A518AJ10</accession>
<dbReference type="SUPFAM" id="SSF51735">
    <property type="entry name" value="NAD(P)-binding Rossmann-fold domains"/>
    <property type="match status" value="1"/>
</dbReference>
<sequence>MSRSALVVGCGYLGARVAERWHSQGWQVHAVTRSEKHADEFRSRGWVPTVADVTDPETLASLPEVDTLLVAVGYDRSGEQSIDEVYAIGMKNLLAAAPNATGRILYISTTGVYGDAAGDWIDESTPTAPQRAGGRASLAAEQLLRESRFAERSVVLRLAGIYGPERLPYLKQLASGEAIEAPQSGYLNLIHVADAASVAEWFGDPSRPLSGPELYCVCDGHPVVRRDYYGEAARLLNAPEPTFIAPAADSPRAARASSNRRVSNKKLVDTLPFGLSYPSYREGLQAIVRS</sequence>
<dbReference type="GO" id="GO:0005737">
    <property type="term" value="C:cytoplasm"/>
    <property type="evidence" value="ECO:0007669"/>
    <property type="project" value="TreeGrafter"/>
</dbReference>
<dbReference type="AlphaFoldDB" id="A0A518AJ10"/>
<dbReference type="EMBL" id="CP036278">
    <property type="protein sequence ID" value="QDU54711.1"/>
    <property type="molecule type" value="Genomic_DNA"/>
</dbReference>
<proteinExistence type="predicted"/>
<organism evidence="2 3">
    <name type="scientific">Aeoliella mucimassa</name>
    <dbReference type="NCBI Taxonomy" id="2527972"/>
    <lineage>
        <taxon>Bacteria</taxon>
        <taxon>Pseudomonadati</taxon>
        <taxon>Planctomycetota</taxon>
        <taxon>Planctomycetia</taxon>
        <taxon>Pirellulales</taxon>
        <taxon>Lacipirellulaceae</taxon>
        <taxon>Aeoliella</taxon>
    </lineage>
</organism>
<protein>
    <submittedName>
        <fullName evidence="2">NAD dependent epimerase/dehydratase family protein</fullName>
    </submittedName>
</protein>
<dbReference type="InterPro" id="IPR036291">
    <property type="entry name" value="NAD(P)-bd_dom_sf"/>
</dbReference>
<dbReference type="PANTHER" id="PTHR48079">
    <property type="entry name" value="PROTEIN YEEZ"/>
    <property type="match status" value="1"/>
</dbReference>
<dbReference type="InterPro" id="IPR001509">
    <property type="entry name" value="Epimerase_deHydtase"/>
</dbReference>
<evidence type="ECO:0000313" key="2">
    <source>
        <dbReference type="EMBL" id="QDU54711.1"/>
    </source>
</evidence>
<dbReference type="KEGG" id="amuc:Pan181_08940"/>
<keyword evidence="3" id="KW-1185">Reference proteome</keyword>
<dbReference type="InterPro" id="IPR051783">
    <property type="entry name" value="NAD(P)-dependent_oxidoreduct"/>
</dbReference>